<dbReference type="Proteomes" id="UP000054018">
    <property type="component" value="Unassembled WGS sequence"/>
</dbReference>
<accession>A0A0C9ZVZ4</accession>
<dbReference type="AlphaFoldDB" id="A0A0C9ZVZ4"/>
<keyword evidence="2" id="KW-1185">Reference proteome</keyword>
<reference evidence="1 2" key="1">
    <citation type="submission" date="2014-04" db="EMBL/GenBank/DDBJ databases">
        <authorList>
            <consortium name="DOE Joint Genome Institute"/>
            <person name="Kuo A."/>
            <person name="Kohler A."/>
            <person name="Costa M.D."/>
            <person name="Nagy L.G."/>
            <person name="Floudas D."/>
            <person name="Copeland A."/>
            <person name="Barry K.W."/>
            <person name="Cichocki N."/>
            <person name="Veneault-Fourrey C."/>
            <person name="LaButti K."/>
            <person name="Lindquist E.A."/>
            <person name="Lipzen A."/>
            <person name="Lundell T."/>
            <person name="Morin E."/>
            <person name="Murat C."/>
            <person name="Sun H."/>
            <person name="Tunlid A."/>
            <person name="Henrissat B."/>
            <person name="Grigoriev I.V."/>
            <person name="Hibbett D.S."/>
            <person name="Martin F."/>
            <person name="Nordberg H.P."/>
            <person name="Cantor M.N."/>
            <person name="Hua S.X."/>
        </authorList>
    </citation>
    <scope>NUCLEOTIDE SEQUENCE [LARGE SCALE GENOMIC DNA]</scope>
    <source>
        <strain evidence="1 2">441</strain>
    </source>
</reference>
<dbReference type="HOGENOM" id="CLU_2639020_0_0_1"/>
<evidence type="ECO:0000313" key="2">
    <source>
        <dbReference type="Proteomes" id="UP000054018"/>
    </source>
</evidence>
<reference evidence="2" key="2">
    <citation type="submission" date="2015-01" db="EMBL/GenBank/DDBJ databases">
        <title>Evolutionary Origins and Diversification of the Mycorrhizal Mutualists.</title>
        <authorList>
            <consortium name="DOE Joint Genome Institute"/>
            <consortium name="Mycorrhizal Genomics Consortium"/>
            <person name="Kohler A."/>
            <person name="Kuo A."/>
            <person name="Nagy L.G."/>
            <person name="Floudas D."/>
            <person name="Copeland A."/>
            <person name="Barry K.W."/>
            <person name="Cichocki N."/>
            <person name="Veneault-Fourrey C."/>
            <person name="LaButti K."/>
            <person name="Lindquist E.A."/>
            <person name="Lipzen A."/>
            <person name="Lundell T."/>
            <person name="Morin E."/>
            <person name="Murat C."/>
            <person name="Riley R."/>
            <person name="Ohm R."/>
            <person name="Sun H."/>
            <person name="Tunlid A."/>
            <person name="Henrissat B."/>
            <person name="Grigoriev I.V."/>
            <person name="Hibbett D.S."/>
            <person name="Martin F."/>
        </authorList>
    </citation>
    <scope>NUCLEOTIDE SEQUENCE [LARGE SCALE GENOMIC DNA]</scope>
    <source>
        <strain evidence="2">441</strain>
    </source>
</reference>
<protein>
    <submittedName>
        <fullName evidence="1">Uncharacterized protein</fullName>
    </submittedName>
</protein>
<dbReference type="EMBL" id="KN833722">
    <property type="protein sequence ID" value="KIK23838.1"/>
    <property type="molecule type" value="Genomic_DNA"/>
</dbReference>
<organism evidence="1 2">
    <name type="scientific">Pisolithus microcarpus 441</name>
    <dbReference type="NCBI Taxonomy" id="765257"/>
    <lineage>
        <taxon>Eukaryota</taxon>
        <taxon>Fungi</taxon>
        <taxon>Dikarya</taxon>
        <taxon>Basidiomycota</taxon>
        <taxon>Agaricomycotina</taxon>
        <taxon>Agaricomycetes</taxon>
        <taxon>Agaricomycetidae</taxon>
        <taxon>Boletales</taxon>
        <taxon>Sclerodermatineae</taxon>
        <taxon>Pisolithaceae</taxon>
        <taxon>Pisolithus</taxon>
    </lineage>
</organism>
<name>A0A0C9ZVZ4_9AGAM</name>
<gene>
    <name evidence="1" type="ORF">PISMIDRAFT_430735</name>
</gene>
<evidence type="ECO:0000313" key="1">
    <source>
        <dbReference type="EMBL" id="KIK23838.1"/>
    </source>
</evidence>
<proteinExistence type="predicted"/>
<sequence length="77" mass="8792">MGSTTEIALRAFNYDQNGTSHWIGQKPPTRNIYNCHAYASPTQKISSYTAPLTVKSHYRRAKKTLLKKGIMMYNPSR</sequence>